<reference evidence="4" key="1">
    <citation type="submission" date="2016-10" db="EMBL/GenBank/DDBJ databases">
        <authorList>
            <person name="Varghese N."/>
            <person name="Submissions S."/>
        </authorList>
    </citation>
    <scope>NUCLEOTIDE SEQUENCE [LARGE SCALE GENOMIC DNA]</scope>
    <source>
        <strain evidence="4">DSM 45459</strain>
    </source>
</reference>
<feature type="transmembrane region" description="Helical" evidence="2">
    <location>
        <begin position="151"/>
        <end position="173"/>
    </location>
</feature>
<evidence type="ECO:0000313" key="3">
    <source>
        <dbReference type="EMBL" id="SDR11301.1"/>
    </source>
</evidence>
<evidence type="ECO:0000256" key="2">
    <source>
        <dbReference type="SAM" id="Phobius"/>
    </source>
</evidence>
<protein>
    <recommendedName>
        <fullName evidence="5">DUF3592 domain-containing protein</fullName>
    </recommendedName>
</protein>
<accession>A0A1H1GDQ3</accession>
<sequence>MLRAGGTLGLQSPAVAVETHTRGADGPTGGPDSSDGGPNPPRGRRRFGRLAPRLVLALGGLLTALAAALLLACHINDRTIEESRGTAVAEVVEKSYFRTVVRFNTDEGRVYVPPGGVLYPEDLQEGQLVRVEFDTRNPDLVRVQDRNMSVALLPVGSATAVVWAVLLPTYWLLRRRAPAAPRQDRARS</sequence>
<keyword evidence="2" id="KW-0472">Membrane</keyword>
<keyword evidence="2" id="KW-1133">Transmembrane helix</keyword>
<dbReference type="STRING" id="995062.SAMN04489718_3587"/>
<feature type="transmembrane region" description="Helical" evidence="2">
    <location>
        <begin position="54"/>
        <end position="72"/>
    </location>
</feature>
<evidence type="ECO:0008006" key="5">
    <source>
        <dbReference type="Google" id="ProtNLM"/>
    </source>
</evidence>
<dbReference type="Proteomes" id="UP000199301">
    <property type="component" value="Unassembled WGS sequence"/>
</dbReference>
<gene>
    <name evidence="3" type="ORF">SAMN04489718_3587</name>
</gene>
<name>A0A1H1GDQ3_9ACTN</name>
<evidence type="ECO:0000256" key="1">
    <source>
        <dbReference type="SAM" id="MobiDB-lite"/>
    </source>
</evidence>
<keyword evidence="2" id="KW-0812">Transmembrane</keyword>
<evidence type="ECO:0000313" key="4">
    <source>
        <dbReference type="Proteomes" id="UP000199301"/>
    </source>
</evidence>
<dbReference type="AlphaFoldDB" id="A0A1H1GDQ3"/>
<dbReference type="EMBL" id="FNKO01000002">
    <property type="protein sequence ID" value="SDR11301.1"/>
    <property type="molecule type" value="Genomic_DNA"/>
</dbReference>
<organism evidence="3 4">
    <name type="scientific">Actinopolyspora saharensis</name>
    <dbReference type="NCBI Taxonomy" id="995062"/>
    <lineage>
        <taxon>Bacteria</taxon>
        <taxon>Bacillati</taxon>
        <taxon>Actinomycetota</taxon>
        <taxon>Actinomycetes</taxon>
        <taxon>Actinopolysporales</taxon>
        <taxon>Actinopolysporaceae</taxon>
        <taxon>Actinopolyspora</taxon>
    </lineage>
</organism>
<feature type="region of interest" description="Disordered" evidence="1">
    <location>
        <begin position="19"/>
        <end position="46"/>
    </location>
</feature>
<keyword evidence="4" id="KW-1185">Reference proteome</keyword>
<proteinExistence type="predicted"/>